<dbReference type="Proteomes" id="UP000887540">
    <property type="component" value="Unplaced"/>
</dbReference>
<evidence type="ECO:0000313" key="2">
    <source>
        <dbReference type="Proteomes" id="UP000887540"/>
    </source>
</evidence>
<organism evidence="2 3">
    <name type="scientific">Acrobeloides nanus</name>
    <dbReference type="NCBI Taxonomy" id="290746"/>
    <lineage>
        <taxon>Eukaryota</taxon>
        <taxon>Metazoa</taxon>
        <taxon>Ecdysozoa</taxon>
        <taxon>Nematoda</taxon>
        <taxon>Chromadorea</taxon>
        <taxon>Rhabditida</taxon>
        <taxon>Tylenchina</taxon>
        <taxon>Cephalobomorpha</taxon>
        <taxon>Cephaloboidea</taxon>
        <taxon>Cephalobidae</taxon>
        <taxon>Acrobeloides</taxon>
    </lineage>
</organism>
<dbReference type="PANTHER" id="PTHR46599">
    <property type="entry name" value="PIGGYBAC TRANSPOSABLE ELEMENT-DERIVED PROTEIN 4"/>
    <property type="match status" value="1"/>
</dbReference>
<dbReference type="PANTHER" id="PTHR46599:SF3">
    <property type="entry name" value="PIGGYBAC TRANSPOSABLE ELEMENT-DERIVED PROTEIN 4"/>
    <property type="match status" value="1"/>
</dbReference>
<dbReference type="Pfam" id="PF13843">
    <property type="entry name" value="DDE_Tnp_1_7"/>
    <property type="match status" value="1"/>
</dbReference>
<proteinExistence type="predicted"/>
<dbReference type="WBParaSite" id="ACRNAN_scaffold14455.g22658.t1">
    <property type="protein sequence ID" value="ACRNAN_scaffold14455.g22658.t1"/>
    <property type="gene ID" value="ACRNAN_scaffold14455.g22658"/>
</dbReference>
<feature type="domain" description="PiggyBac transposable element-derived protein" evidence="1">
    <location>
        <begin position="2"/>
        <end position="62"/>
    </location>
</feature>
<accession>A0A914CTH7</accession>
<name>A0A914CTH7_9BILA</name>
<evidence type="ECO:0000313" key="3">
    <source>
        <dbReference type="WBParaSite" id="ACRNAN_scaffold14455.g22658.t1"/>
    </source>
</evidence>
<sequence>MFDPGEIITIDESLVEFHGRVAFRQYIPTKAARYGIKIWQLVDRNSLYVYNSIIYDGKRNTEIPLGEQVFF</sequence>
<dbReference type="AlphaFoldDB" id="A0A914CTH7"/>
<evidence type="ECO:0000259" key="1">
    <source>
        <dbReference type="Pfam" id="PF13843"/>
    </source>
</evidence>
<keyword evidence="2" id="KW-1185">Reference proteome</keyword>
<dbReference type="InterPro" id="IPR029526">
    <property type="entry name" value="PGBD"/>
</dbReference>
<protein>
    <submittedName>
        <fullName evidence="3">PiggyBac transposable element-derived protein domain-containing protein</fullName>
    </submittedName>
</protein>
<reference evidence="3" key="1">
    <citation type="submission" date="2022-11" db="UniProtKB">
        <authorList>
            <consortium name="WormBaseParasite"/>
        </authorList>
    </citation>
    <scope>IDENTIFICATION</scope>
</reference>